<evidence type="ECO:0000256" key="2">
    <source>
        <dbReference type="SAM" id="SignalP"/>
    </source>
</evidence>
<keyword evidence="2" id="KW-0732">Signal</keyword>
<evidence type="ECO:0000256" key="1">
    <source>
        <dbReference type="SAM" id="MobiDB-lite"/>
    </source>
</evidence>
<evidence type="ECO:0000313" key="4">
    <source>
        <dbReference type="Proteomes" id="UP001217417"/>
    </source>
</evidence>
<protein>
    <submittedName>
        <fullName evidence="3">Uncharacterized protein</fullName>
    </submittedName>
</protein>
<gene>
    <name evidence="3" type="ORF">POJ06DRAFT_248577</name>
</gene>
<dbReference type="RefSeq" id="XP_056045485.1">
    <property type="nucleotide sequence ID" value="XM_056187048.1"/>
</dbReference>
<dbReference type="Proteomes" id="UP001217417">
    <property type="component" value="Unassembled WGS sequence"/>
</dbReference>
<dbReference type="AlphaFoldDB" id="A0AAD7QV28"/>
<feature type="chain" id="PRO_5041973229" evidence="2">
    <location>
        <begin position="20"/>
        <end position="150"/>
    </location>
</feature>
<reference evidence="3" key="1">
    <citation type="submission" date="2023-03" db="EMBL/GenBank/DDBJ databases">
        <title>Near-Complete genome sequence of Lipomyces tetrasporous NRRL Y-64009, an oleaginous yeast capable of growing on lignocellulosic hydrolysates.</title>
        <authorList>
            <consortium name="Lawrence Berkeley National Laboratory"/>
            <person name="Jagtap S.S."/>
            <person name="Liu J.-J."/>
            <person name="Walukiewicz H.E."/>
            <person name="Pangilinan J."/>
            <person name="Lipzen A."/>
            <person name="Ahrendt S."/>
            <person name="Koriabine M."/>
            <person name="Cobaugh K."/>
            <person name="Salamov A."/>
            <person name="Yoshinaga Y."/>
            <person name="Ng V."/>
            <person name="Daum C."/>
            <person name="Grigoriev I.V."/>
            <person name="Slininger P.J."/>
            <person name="Dien B.S."/>
            <person name="Jin Y.-S."/>
            <person name="Rao C.V."/>
        </authorList>
    </citation>
    <scope>NUCLEOTIDE SEQUENCE</scope>
    <source>
        <strain evidence="3">NRRL Y-64009</strain>
    </source>
</reference>
<proteinExistence type="predicted"/>
<feature type="region of interest" description="Disordered" evidence="1">
    <location>
        <begin position="23"/>
        <end position="43"/>
    </location>
</feature>
<organism evidence="3 4">
    <name type="scientific">Lipomyces tetrasporus</name>
    <dbReference type="NCBI Taxonomy" id="54092"/>
    <lineage>
        <taxon>Eukaryota</taxon>
        <taxon>Fungi</taxon>
        <taxon>Dikarya</taxon>
        <taxon>Ascomycota</taxon>
        <taxon>Saccharomycotina</taxon>
        <taxon>Lipomycetes</taxon>
        <taxon>Lipomycetales</taxon>
        <taxon>Lipomycetaceae</taxon>
        <taxon>Lipomyces</taxon>
    </lineage>
</organism>
<keyword evidence="4" id="KW-1185">Reference proteome</keyword>
<feature type="signal peptide" evidence="2">
    <location>
        <begin position="1"/>
        <end position="19"/>
    </location>
</feature>
<dbReference type="EMBL" id="JARPMG010000003">
    <property type="protein sequence ID" value="KAJ8102035.1"/>
    <property type="molecule type" value="Genomic_DNA"/>
</dbReference>
<name>A0AAD7QV28_9ASCO</name>
<dbReference type="GeneID" id="80882214"/>
<sequence length="150" mass="16599">MRPCHLLRLWSAFLQEASCRIDSPKKTPGTHLSSSDRPGTQGRLPTAALMSLLTVAKRPPYRTASPRTKLEAHSASTTPTLDTIVACAKDHAVFAHLEEAQGDSLLQESASNARHFHTVSKALNSLPKPSPNLLIWKFLHRQLRGIVRMF</sequence>
<comment type="caution">
    <text evidence="3">The sequence shown here is derived from an EMBL/GenBank/DDBJ whole genome shotgun (WGS) entry which is preliminary data.</text>
</comment>
<evidence type="ECO:0000313" key="3">
    <source>
        <dbReference type="EMBL" id="KAJ8102035.1"/>
    </source>
</evidence>
<accession>A0AAD7QV28</accession>